<evidence type="ECO:0000313" key="6">
    <source>
        <dbReference type="EMBL" id="MBN4066925.1"/>
    </source>
</evidence>
<dbReference type="PANTHER" id="PTHR11986:SF79">
    <property type="entry name" value="ACETYLORNITHINE AMINOTRANSFERASE, MITOCHONDRIAL"/>
    <property type="match status" value="1"/>
</dbReference>
<dbReference type="Gene3D" id="3.40.640.10">
    <property type="entry name" value="Type I PLP-dependent aspartate aminotransferase-like (Major domain)"/>
    <property type="match status" value="1"/>
</dbReference>
<evidence type="ECO:0000256" key="2">
    <source>
        <dbReference type="ARBA" id="ARBA00022576"/>
    </source>
</evidence>
<evidence type="ECO:0000256" key="4">
    <source>
        <dbReference type="ARBA" id="ARBA00022898"/>
    </source>
</evidence>
<keyword evidence="3" id="KW-0808">Transferase</keyword>
<gene>
    <name evidence="6" type="ORF">JYU14_02460</name>
</gene>
<dbReference type="InterPro" id="IPR015422">
    <property type="entry name" value="PyrdxlP-dep_Trfase_small"/>
</dbReference>
<evidence type="ECO:0000256" key="1">
    <source>
        <dbReference type="ARBA" id="ARBA00001933"/>
    </source>
</evidence>
<organism evidence="6 7">
    <name type="scientific">Simkania negevensis</name>
    <dbReference type="NCBI Taxonomy" id="83561"/>
    <lineage>
        <taxon>Bacteria</taxon>
        <taxon>Pseudomonadati</taxon>
        <taxon>Chlamydiota</taxon>
        <taxon>Chlamydiia</taxon>
        <taxon>Parachlamydiales</taxon>
        <taxon>Simkaniaceae</taxon>
        <taxon>Simkania</taxon>
    </lineage>
</organism>
<reference evidence="6 7" key="1">
    <citation type="submission" date="2021-02" db="EMBL/GenBank/DDBJ databases">
        <title>Activity-based single-cell genomes from oceanic crustal fluid captures similar information to metagenomic and metatranscriptomic surveys with orders of magnitude less sampling.</title>
        <authorList>
            <person name="D'Angelo T.S."/>
            <person name="Orcutt B.N."/>
        </authorList>
    </citation>
    <scope>NUCLEOTIDE SEQUENCE [LARGE SCALE GENOMIC DNA]</scope>
    <source>
        <strain evidence="6">AH-315-G07</strain>
    </source>
</reference>
<evidence type="ECO:0000256" key="5">
    <source>
        <dbReference type="RuleBase" id="RU003560"/>
    </source>
</evidence>
<dbReference type="PANTHER" id="PTHR11986">
    <property type="entry name" value="AMINOTRANSFERASE CLASS III"/>
    <property type="match status" value="1"/>
</dbReference>
<dbReference type="Pfam" id="PF00202">
    <property type="entry name" value="Aminotran_3"/>
    <property type="match status" value="1"/>
</dbReference>
<dbReference type="Gene3D" id="3.90.1150.10">
    <property type="entry name" value="Aspartate Aminotransferase, domain 1"/>
    <property type="match status" value="1"/>
</dbReference>
<dbReference type="GO" id="GO:0008483">
    <property type="term" value="F:transaminase activity"/>
    <property type="evidence" value="ECO:0007669"/>
    <property type="project" value="UniProtKB-KW"/>
</dbReference>
<dbReference type="InterPro" id="IPR005814">
    <property type="entry name" value="Aminotrans_3"/>
</dbReference>
<dbReference type="SUPFAM" id="SSF53383">
    <property type="entry name" value="PLP-dependent transferases"/>
    <property type="match status" value="1"/>
</dbReference>
<keyword evidence="4 5" id="KW-0663">Pyridoxal phosphate</keyword>
<keyword evidence="2 6" id="KW-0032">Aminotransferase</keyword>
<comment type="similarity">
    <text evidence="5">Belongs to the class-III pyridoxal-phosphate-dependent aminotransferase family.</text>
</comment>
<name>A0ABS3AQC3_9BACT</name>
<dbReference type="EMBL" id="JAFITR010000039">
    <property type="protein sequence ID" value="MBN4066925.1"/>
    <property type="molecule type" value="Genomic_DNA"/>
</dbReference>
<keyword evidence="7" id="KW-1185">Reference proteome</keyword>
<dbReference type="Proteomes" id="UP000722121">
    <property type="component" value="Unassembled WGS sequence"/>
</dbReference>
<comment type="cofactor">
    <cofactor evidence="1">
        <name>pyridoxal 5'-phosphate</name>
        <dbReference type="ChEBI" id="CHEBI:597326"/>
    </cofactor>
</comment>
<dbReference type="PIRSF" id="PIRSF000521">
    <property type="entry name" value="Transaminase_4ab_Lys_Orn"/>
    <property type="match status" value="1"/>
</dbReference>
<evidence type="ECO:0000313" key="7">
    <source>
        <dbReference type="Proteomes" id="UP000722121"/>
    </source>
</evidence>
<accession>A0ABS3AQC3</accession>
<proteinExistence type="inferred from homology"/>
<dbReference type="InterPro" id="IPR050103">
    <property type="entry name" value="Class-III_PLP-dep_AT"/>
</dbReference>
<comment type="caution">
    <text evidence="6">The sequence shown here is derived from an EMBL/GenBank/DDBJ whole genome shotgun (WGS) entry which is preliminary data.</text>
</comment>
<dbReference type="InterPro" id="IPR015424">
    <property type="entry name" value="PyrdxlP-dep_Trfase"/>
</dbReference>
<dbReference type="InterPro" id="IPR015421">
    <property type="entry name" value="PyrdxlP-dep_Trfase_major"/>
</dbReference>
<evidence type="ECO:0000256" key="3">
    <source>
        <dbReference type="ARBA" id="ARBA00022679"/>
    </source>
</evidence>
<protein>
    <submittedName>
        <fullName evidence="6">Aminotransferase class III-fold pyridoxal phosphate-dependent enzyme</fullName>
    </submittedName>
</protein>
<sequence length="464" mass="51102">MSKEECSVKDGCLAFDALKADPRIKEAKRLLLDAVSDHQSKLSRVQSSHPALQKRYKQQLEHFGTLRGRDLLFPYIGSGLGNGALVELADGSVKYDFICGIGVHFGHSHPLLVEGAFDAALTNLIMQGNLQQNNESLYLIDLLTKQTHLDHCFLTSSGAMACENALKVLFANKAPASRILAFDGCFMGRTLALSQITDKPGYRKGLPLNLGIDYIPFFDYRDPKGSRTRAIEALNQHIDRYPGKHACMCFELIQGECGYFPGDTDFFLSLMEILKEKGIAVFVDEIQTFGRTTELFAYQHFGLESYIDVVTVGKLLQTCATLYRKEFNPPAGLLSQTFTASTAAIHASIAIIKELTSGKYLGEDGIINTLGKHFISNIKKLQKKHPTKISGPFGLGTMIAFTPFNGSPEKTMQLAHALFNNGVITLPAGQSPARMRFHLPIGSVSEKEIDEVSTIIDKTLQAME</sequence>